<dbReference type="NCBIfam" id="TIGR01686">
    <property type="entry name" value="FkbH"/>
    <property type="match status" value="1"/>
</dbReference>
<protein>
    <submittedName>
        <fullName evidence="2">HAD-IIIC family phosphatase</fullName>
    </submittedName>
</protein>
<dbReference type="InterPro" id="IPR036514">
    <property type="entry name" value="SGNH_hydro_sf"/>
</dbReference>
<dbReference type="Gene3D" id="3.40.50.1000">
    <property type="entry name" value="HAD superfamily/HAD-like"/>
    <property type="match status" value="1"/>
</dbReference>
<comment type="caution">
    <text evidence="2">The sequence shown here is derived from an EMBL/GenBank/DDBJ whole genome shotgun (WGS) entry which is preliminary data.</text>
</comment>
<evidence type="ECO:0000313" key="3">
    <source>
        <dbReference type="Proteomes" id="UP001253848"/>
    </source>
</evidence>
<dbReference type="InterPro" id="IPR010033">
    <property type="entry name" value="HAD_SF_ppase_IIIC"/>
</dbReference>
<dbReference type="SUPFAM" id="SSF55729">
    <property type="entry name" value="Acyl-CoA N-acyltransferases (Nat)"/>
    <property type="match status" value="1"/>
</dbReference>
<reference evidence="2 3" key="1">
    <citation type="submission" date="2023-09" db="EMBL/GenBank/DDBJ databases">
        <authorList>
            <person name="Rey-Velasco X."/>
        </authorList>
    </citation>
    <scope>NUCLEOTIDE SEQUENCE [LARGE SCALE GENOMIC DNA]</scope>
    <source>
        <strain evidence="2 3">F225</strain>
    </source>
</reference>
<evidence type="ECO:0000313" key="2">
    <source>
        <dbReference type="EMBL" id="MDT0685260.1"/>
    </source>
</evidence>
<dbReference type="InterPro" id="IPR036412">
    <property type="entry name" value="HAD-like_sf"/>
</dbReference>
<dbReference type="Gene3D" id="3.40.50.1110">
    <property type="entry name" value="SGNH hydrolase"/>
    <property type="match status" value="1"/>
</dbReference>
<keyword evidence="3" id="KW-1185">Reference proteome</keyword>
<dbReference type="NCBIfam" id="TIGR01681">
    <property type="entry name" value="HAD-SF-IIIC"/>
    <property type="match status" value="1"/>
</dbReference>
<dbReference type="InterPro" id="IPR010037">
    <property type="entry name" value="FkbH_domain"/>
</dbReference>
<keyword evidence="1" id="KW-0175">Coiled coil</keyword>
<dbReference type="EMBL" id="JAVRHN010000002">
    <property type="protein sequence ID" value="MDT0685260.1"/>
    <property type="molecule type" value="Genomic_DNA"/>
</dbReference>
<dbReference type="InterPro" id="IPR016181">
    <property type="entry name" value="Acyl_CoA_acyltransferase"/>
</dbReference>
<proteinExistence type="predicted"/>
<evidence type="ECO:0000256" key="1">
    <source>
        <dbReference type="SAM" id="Coils"/>
    </source>
</evidence>
<sequence>MNSYLDLLKANSQLKQEPKQHSLDLLVLNNITTNPIREYLEYNCALHNIKAEISFGDYDNIAQNAQEFNVENKTILIFWEVANCLHGLEYKIETFTAEHLEALEQKIQTELKITFEALSKASLVIMNKFTALPFSFLQTQNGALEALASRLNQFCEEQAPGSIKWINIDKCLVQAGIDKTIDYKGYLKNKLLYKHDFYWNYVQLIQPYFNALTGQVKKLMALDCDNTLWKGILGEDGVDHIAMDENNYKGQPFAAAQYRAMALGKKGVLLALASKNNAADVDAVFEDHNAICLKADVLLAKKVNWEAKGENLKQLAKELNIGIDSFVFVDDSAFEVQLMRDQVPSIATIQVAKNAVQYYIEQQQWANYFVQLNESREDVNKLDQYKQNVERATAENKFEDFESFLDSLDLELCIHKNDTQLISRMAQMTQKTNQFNLTTPRYTEAQMEQFVNSKDYDCFAFGVKDKFGDSGITGLCIVNYTDQQTAIIDTLLMSCRILGRTIEYKFLEEVLLQAFTKVEKLNATYKVTRKNAQVADFYNKIGFELTEETEAMKLYSMNKTSLSASNSYNYIKVNYA</sequence>
<dbReference type="SUPFAM" id="SSF56784">
    <property type="entry name" value="HAD-like"/>
    <property type="match status" value="1"/>
</dbReference>
<dbReference type="RefSeq" id="WP_311498695.1">
    <property type="nucleotide sequence ID" value="NZ_JAVRHN010000002.1"/>
</dbReference>
<name>A0ABU3DNH6_9FLAO</name>
<feature type="coiled-coil region" evidence="1">
    <location>
        <begin position="372"/>
        <end position="402"/>
    </location>
</feature>
<gene>
    <name evidence="2" type="ORF">RM541_02725</name>
</gene>
<dbReference type="InterPro" id="IPR023214">
    <property type="entry name" value="HAD_sf"/>
</dbReference>
<organism evidence="2 3">
    <name type="scientific">Autumnicola psychrophila</name>
    <dbReference type="NCBI Taxonomy" id="3075592"/>
    <lineage>
        <taxon>Bacteria</taxon>
        <taxon>Pseudomonadati</taxon>
        <taxon>Bacteroidota</taxon>
        <taxon>Flavobacteriia</taxon>
        <taxon>Flavobacteriales</taxon>
        <taxon>Flavobacteriaceae</taxon>
        <taxon>Autumnicola</taxon>
    </lineage>
</organism>
<accession>A0ABU3DNH6</accession>
<dbReference type="Proteomes" id="UP001253848">
    <property type="component" value="Unassembled WGS sequence"/>
</dbReference>